<protein>
    <recommendedName>
        <fullName evidence="2">RNase H type-1 domain-containing protein</fullName>
    </recommendedName>
</protein>
<reference evidence="3" key="2">
    <citation type="submission" date="2021-01" db="UniProtKB">
        <authorList>
            <consortium name="EnsemblPlants"/>
        </authorList>
    </citation>
    <scope>IDENTIFICATION</scope>
</reference>
<dbReference type="Gene3D" id="3.30.420.10">
    <property type="entry name" value="Ribonuclease H-like superfamily/Ribonuclease H"/>
    <property type="match status" value="1"/>
</dbReference>
<dbReference type="GO" id="GO:0004523">
    <property type="term" value="F:RNA-DNA hybrid ribonuclease activity"/>
    <property type="evidence" value="ECO:0007669"/>
    <property type="project" value="InterPro"/>
</dbReference>
<feature type="domain" description="RNase H type-1" evidence="2">
    <location>
        <begin position="87"/>
        <end position="170"/>
    </location>
</feature>
<dbReference type="InterPro" id="IPR002156">
    <property type="entry name" value="RNaseH_domain"/>
</dbReference>
<proteinExistence type="predicted"/>
<reference evidence="3 4" key="1">
    <citation type="journal article" date="2016" name="G3 (Bethesda)">
        <title>First Draft Assembly and Annotation of the Genome of a California Endemic Oak Quercus lobata Nee (Fagaceae).</title>
        <authorList>
            <person name="Sork V.L."/>
            <person name="Fitz-Gibbon S.T."/>
            <person name="Puiu D."/>
            <person name="Crepeau M."/>
            <person name="Gugger P.F."/>
            <person name="Sherman R."/>
            <person name="Stevens K."/>
            <person name="Langley C.H."/>
            <person name="Pellegrini M."/>
            <person name="Salzberg S.L."/>
        </authorList>
    </citation>
    <scope>NUCLEOTIDE SEQUENCE [LARGE SCALE GENOMIC DNA]</scope>
    <source>
        <strain evidence="3 4">cv. SW786</strain>
    </source>
</reference>
<name>A0A7N2L7F5_QUELO</name>
<dbReference type="GO" id="GO:0003676">
    <property type="term" value="F:nucleic acid binding"/>
    <property type="evidence" value="ECO:0007669"/>
    <property type="project" value="InterPro"/>
</dbReference>
<dbReference type="EMBL" id="LRBV02000003">
    <property type="status" value="NOT_ANNOTATED_CDS"/>
    <property type="molecule type" value="Genomic_DNA"/>
</dbReference>
<keyword evidence="1" id="KW-0732">Signal</keyword>
<organism evidence="3 4">
    <name type="scientific">Quercus lobata</name>
    <name type="common">Valley oak</name>
    <dbReference type="NCBI Taxonomy" id="97700"/>
    <lineage>
        <taxon>Eukaryota</taxon>
        <taxon>Viridiplantae</taxon>
        <taxon>Streptophyta</taxon>
        <taxon>Embryophyta</taxon>
        <taxon>Tracheophyta</taxon>
        <taxon>Spermatophyta</taxon>
        <taxon>Magnoliopsida</taxon>
        <taxon>eudicotyledons</taxon>
        <taxon>Gunneridae</taxon>
        <taxon>Pentapetalae</taxon>
        <taxon>rosids</taxon>
        <taxon>fabids</taxon>
        <taxon>Fagales</taxon>
        <taxon>Fagaceae</taxon>
        <taxon>Quercus</taxon>
    </lineage>
</organism>
<dbReference type="InterPro" id="IPR036397">
    <property type="entry name" value="RNaseH_sf"/>
</dbReference>
<dbReference type="SUPFAM" id="SSF53098">
    <property type="entry name" value="Ribonuclease H-like"/>
    <property type="match status" value="1"/>
</dbReference>
<dbReference type="PANTHER" id="PTHR47723:SF19">
    <property type="entry name" value="POLYNUCLEOTIDYL TRANSFERASE, RIBONUCLEASE H-LIKE SUPERFAMILY PROTEIN"/>
    <property type="match status" value="1"/>
</dbReference>
<feature type="chain" id="PRO_5029862919" description="RNase H type-1 domain-containing protein" evidence="1">
    <location>
        <begin position="17"/>
        <end position="176"/>
    </location>
</feature>
<dbReference type="AlphaFoldDB" id="A0A7N2L7F5"/>
<dbReference type="InParanoid" id="A0A7N2L7F5"/>
<keyword evidence="4" id="KW-1185">Reference proteome</keyword>
<dbReference type="EnsemblPlants" id="QL03p029924:mrna">
    <property type="protein sequence ID" value="QL03p029924:mrna"/>
    <property type="gene ID" value="QL03p029924"/>
</dbReference>
<dbReference type="InterPro" id="IPR012337">
    <property type="entry name" value="RNaseH-like_sf"/>
</dbReference>
<evidence type="ECO:0000313" key="3">
    <source>
        <dbReference type="EnsemblPlants" id="QL03p029924:mrna"/>
    </source>
</evidence>
<evidence type="ECO:0000256" key="1">
    <source>
        <dbReference type="SAM" id="SignalP"/>
    </source>
</evidence>
<dbReference type="OMA" id="KENIFGC"/>
<dbReference type="PANTHER" id="PTHR47723">
    <property type="entry name" value="OS05G0353850 PROTEIN"/>
    <property type="match status" value="1"/>
</dbReference>
<accession>A0A7N2L7F5</accession>
<dbReference type="InterPro" id="IPR053151">
    <property type="entry name" value="RNase_H-like"/>
</dbReference>
<dbReference type="Pfam" id="PF13456">
    <property type="entry name" value="RVT_3"/>
    <property type="match status" value="1"/>
</dbReference>
<evidence type="ECO:0000313" key="4">
    <source>
        <dbReference type="Proteomes" id="UP000594261"/>
    </source>
</evidence>
<dbReference type="Proteomes" id="UP000594261">
    <property type="component" value="Chromosome 3"/>
</dbReference>
<evidence type="ECO:0000259" key="2">
    <source>
        <dbReference type="Pfam" id="PF13456"/>
    </source>
</evidence>
<feature type="signal peptide" evidence="1">
    <location>
        <begin position="1"/>
        <end position="16"/>
    </location>
</feature>
<dbReference type="Gramene" id="QL03p029924:mrna">
    <property type="protein sequence ID" value="QL03p029924:mrna"/>
    <property type="gene ID" value="QL03p029924"/>
</dbReference>
<sequence length="176" mass="19453">MCLLLLMIKAIPLCNTPQPDLLYWTIEKNGVYSVKSGYRALCEEARNEEASGSSSVLSTGFWSSIWKLKVPGKRKWQPPNPGEYKTNLDGAMFTVSDEAGLGVVVRDSNGLVVAAMAEKMKQPHSVECLEMLAARRAVIFVKEIGLQESHFEGDSELVIKELQRDGSQNSSIWAFG</sequence>